<dbReference type="RefSeq" id="WP_104371110.1">
    <property type="nucleotide sequence ID" value="NZ_BFAV01000042.1"/>
</dbReference>
<feature type="domain" description="DUF1638" evidence="1">
    <location>
        <begin position="30"/>
        <end position="192"/>
    </location>
</feature>
<evidence type="ECO:0000313" key="3">
    <source>
        <dbReference type="Proteomes" id="UP000239549"/>
    </source>
</evidence>
<protein>
    <recommendedName>
        <fullName evidence="1">DUF1638 domain-containing protein</fullName>
    </recommendedName>
</protein>
<dbReference type="OrthoDB" id="9787351at2"/>
<reference evidence="3" key="1">
    <citation type="submission" date="2018-02" db="EMBL/GenBank/DDBJ databases">
        <title>Genome sequence of Desulfocucumis palustris strain NAW-5.</title>
        <authorList>
            <person name="Watanabe M."/>
            <person name="Kojima H."/>
            <person name="Fukui M."/>
        </authorList>
    </citation>
    <scope>NUCLEOTIDE SEQUENCE [LARGE SCALE GENOMIC DNA]</scope>
    <source>
        <strain evidence="3">NAW-5</strain>
    </source>
</reference>
<gene>
    <name evidence="2" type="ORF">DCCM_0794</name>
</gene>
<dbReference type="AlphaFoldDB" id="A0A2L2X903"/>
<accession>A0A2L2X903</accession>
<comment type="caution">
    <text evidence="2">The sequence shown here is derived from an EMBL/GenBank/DDBJ whole genome shotgun (WGS) entry which is preliminary data.</text>
</comment>
<evidence type="ECO:0000313" key="2">
    <source>
        <dbReference type="EMBL" id="GBF32598.1"/>
    </source>
</evidence>
<name>A0A2L2X903_9FIRM</name>
<dbReference type="InterPro" id="IPR012437">
    <property type="entry name" value="DUF1638"/>
</dbReference>
<sequence>MSYAIIACRTLEDELNLAMRETGCGCPVIWVESDYHLDPNLLRSKLQLEIDNLKDIESVLFAYGCCGNGLVGLKATTAGLIIPRTEDCISMVLGRPGEKFERQKQVYFLTRGWMEGSKSILAEYSHAMERYGEKRTKRIFELMLKHYRYFMLIDTGAYKLEDCFDKAEELAKNTDLELIMAKGDIWFLKKLLTGPYNDDFCLIPKGGTVNIGHFGLARPVPSNQTGAG</sequence>
<keyword evidence="3" id="KW-1185">Reference proteome</keyword>
<proteinExistence type="predicted"/>
<dbReference type="Pfam" id="PF07796">
    <property type="entry name" value="DUF1638"/>
    <property type="match status" value="1"/>
</dbReference>
<dbReference type="Proteomes" id="UP000239549">
    <property type="component" value="Unassembled WGS sequence"/>
</dbReference>
<evidence type="ECO:0000259" key="1">
    <source>
        <dbReference type="Pfam" id="PF07796"/>
    </source>
</evidence>
<organism evidence="2 3">
    <name type="scientific">Desulfocucumis palustris</name>
    <dbReference type="NCBI Taxonomy" id="1898651"/>
    <lineage>
        <taxon>Bacteria</taxon>
        <taxon>Bacillati</taxon>
        <taxon>Bacillota</taxon>
        <taxon>Clostridia</taxon>
        <taxon>Eubacteriales</taxon>
        <taxon>Desulfocucumaceae</taxon>
        <taxon>Desulfocucumis</taxon>
    </lineage>
</organism>
<dbReference type="EMBL" id="BFAV01000042">
    <property type="protein sequence ID" value="GBF32598.1"/>
    <property type="molecule type" value="Genomic_DNA"/>
</dbReference>